<dbReference type="Proteomes" id="UP000790347">
    <property type="component" value="Unassembled WGS sequence"/>
</dbReference>
<protein>
    <submittedName>
        <fullName evidence="1">Uncharacterized protein</fullName>
    </submittedName>
</protein>
<dbReference type="AlphaFoldDB" id="A0A922HPS2"/>
<name>A0A922HPS2_DERFA</name>
<organism evidence="1 2">
    <name type="scientific">Dermatophagoides farinae</name>
    <name type="common">American house dust mite</name>
    <dbReference type="NCBI Taxonomy" id="6954"/>
    <lineage>
        <taxon>Eukaryota</taxon>
        <taxon>Metazoa</taxon>
        <taxon>Ecdysozoa</taxon>
        <taxon>Arthropoda</taxon>
        <taxon>Chelicerata</taxon>
        <taxon>Arachnida</taxon>
        <taxon>Acari</taxon>
        <taxon>Acariformes</taxon>
        <taxon>Sarcoptiformes</taxon>
        <taxon>Astigmata</taxon>
        <taxon>Psoroptidia</taxon>
        <taxon>Analgoidea</taxon>
        <taxon>Pyroglyphidae</taxon>
        <taxon>Dermatophagoidinae</taxon>
        <taxon>Dermatophagoides</taxon>
    </lineage>
</organism>
<dbReference type="EMBL" id="ASGP02000006">
    <property type="protein sequence ID" value="KAH9501460.1"/>
    <property type="molecule type" value="Genomic_DNA"/>
</dbReference>
<reference evidence="1" key="2">
    <citation type="journal article" date="2022" name="Res Sq">
        <title>Comparative Genomics Reveals Insights into the Divergent Evolution of Astigmatic Mites and Household Pest Adaptations.</title>
        <authorList>
            <person name="Xiong Q."/>
            <person name="Wan A.T.-Y."/>
            <person name="Liu X.-Y."/>
            <person name="Fung C.S.-H."/>
            <person name="Xiao X."/>
            <person name="Malainual N."/>
            <person name="Hou J."/>
            <person name="Wang L."/>
            <person name="Wang M."/>
            <person name="Yang K."/>
            <person name="Cui Y."/>
            <person name="Leung E."/>
            <person name="Nong W."/>
            <person name="Shin S.-K."/>
            <person name="Au S."/>
            <person name="Jeong K.Y."/>
            <person name="Chew F.T."/>
            <person name="Hui J."/>
            <person name="Leung T.F."/>
            <person name="Tungtrongchitr A."/>
            <person name="Zhong N."/>
            <person name="Liu Z."/>
            <person name="Tsui S."/>
        </authorList>
    </citation>
    <scope>NUCLEOTIDE SEQUENCE</scope>
    <source>
        <strain evidence="1">Derf</strain>
        <tissue evidence="1">Whole organism</tissue>
    </source>
</reference>
<evidence type="ECO:0000313" key="1">
    <source>
        <dbReference type="EMBL" id="KAH9501460.1"/>
    </source>
</evidence>
<evidence type="ECO:0000313" key="2">
    <source>
        <dbReference type="Proteomes" id="UP000790347"/>
    </source>
</evidence>
<reference evidence="1" key="1">
    <citation type="submission" date="2013-05" db="EMBL/GenBank/DDBJ databases">
        <authorList>
            <person name="Yim A.K.Y."/>
            <person name="Chan T.F."/>
            <person name="Ji K.M."/>
            <person name="Liu X.Y."/>
            <person name="Zhou J.W."/>
            <person name="Li R.Q."/>
            <person name="Yang K.Y."/>
            <person name="Li J."/>
            <person name="Li M."/>
            <person name="Law P.T.W."/>
            <person name="Wu Y.L."/>
            <person name="Cai Z.L."/>
            <person name="Qin H."/>
            <person name="Bao Y."/>
            <person name="Leung R.K.K."/>
            <person name="Ng P.K.S."/>
            <person name="Zou J."/>
            <person name="Zhong X.J."/>
            <person name="Ran P.X."/>
            <person name="Zhong N.S."/>
            <person name="Liu Z.G."/>
            <person name="Tsui S.K.W."/>
        </authorList>
    </citation>
    <scope>NUCLEOTIDE SEQUENCE</scope>
    <source>
        <strain evidence="1">Derf</strain>
        <tissue evidence="1">Whole organism</tissue>
    </source>
</reference>
<gene>
    <name evidence="1" type="ORF">DERF_012308</name>
</gene>
<accession>A0A922HPS2</accession>
<comment type="caution">
    <text evidence="1">The sequence shown here is derived from an EMBL/GenBank/DDBJ whole genome shotgun (WGS) entry which is preliminary data.</text>
</comment>
<proteinExistence type="predicted"/>
<sequence length="70" mass="8149">MENLNYCQPNKTKINRLIYKEIVIHETSNNNMFLGQSTISITIIVLVSEHVNILLKILYIETIKLIYSNP</sequence>
<keyword evidence="2" id="KW-1185">Reference proteome</keyword>